<feature type="region of interest" description="NMP" evidence="5">
    <location>
        <begin position="31"/>
        <end position="60"/>
    </location>
</feature>
<evidence type="ECO:0000256" key="4">
    <source>
        <dbReference type="ARBA" id="ARBA00022777"/>
    </source>
</evidence>
<comment type="function">
    <text evidence="5">Catalyzes the reversible transfer of the terminal phosphate group between ATP and AMP. Plays an important role in cellular energy homeostasis and in adenine nucleotide metabolism.</text>
</comment>
<keyword evidence="3 5" id="KW-0547">Nucleotide-binding</keyword>
<reference evidence="8 9" key="1">
    <citation type="journal article" date="2016" name="Nat. Commun.">
        <title>Thousands of microbial genomes shed light on interconnected biogeochemical processes in an aquifer system.</title>
        <authorList>
            <person name="Anantharaman K."/>
            <person name="Brown C.T."/>
            <person name="Hug L.A."/>
            <person name="Sharon I."/>
            <person name="Castelle C.J."/>
            <person name="Probst A.J."/>
            <person name="Thomas B.C."/>
            <person name="Singh A."/>
            <person name="Wilkins M.J."/>
            <person name="Karaoz U."/>
            <person name="Brodie E.L."/>
            <person name="Williams K.H."/>
            <person name="Hubbard S.S."/>
            <person name="Banfield J.F."/>
        </authorList>
    </citation>
    <scope>NUCLEOTIDE SEQUENCE [LARGE SCALE GENOMIC DNA]</scope>
</reference>
<gene>
    <name evidence="5" type="primary">adk</name>
    <name evidence="8" type="ORF">A3C24_00165</name>
</gene>
<name>A0A1F7GWV4_9BACT</name>
<comment type="pathway">
    <text evidence="5">Purine metabolism; AMP biosynthesis via salvage pathway; AMP from ADP: step 1/1.</text>
</comment>
<dbReference type="GO" id="GO:0004017">
    <property type="term" value="F:AMP kinase activity"/>
    <property type="evidence" value="ECO:0007669"/>
    <property type="project" value="UniProtKB-UniRule"/>
</dbReference>
<feature type="binding site" evidence="5">
    <location>
        <position position="137"/>
    </location>
    <ligand>
        <name>AMP</name>
        <dbReference type="ChEBI" id="CHEBI:456215"/>
    </ligand>
</feature>
<evidence type="ECO:0000256" key="5">
    <source>
        <dbReference type="HAMAP-Rule" id="MF_00235"/>
    </source>
</evidence>
<dbReference type="GO" id="GO:0044209">
    <property type="term" value="P:AMP salvage"/>
    <property type="evidence" value="ECO:0007669"/>
    <property type="project" value="UniProtKB-UniRule"/>
</dbReference>
<comment type="catalytic activity">
    <reaction evidence="5 7">
        <text>AMP + ATP = 2 ADP</text>
        <dbReference type="Rhea" id="RHEA:12973"/>
        <dbReference type="ChEBI" id="CHEBI:30616"/>
        <dbReference type="ChEBI" id="CHEBI:456215"/>
        <dbReference type="ChEBI" id="CHEBI:456216"/>
        <dbReference type="EC" id="2.7.4.3"/>
    </reaction>
</comment>
<feature type="binding site" evidence="5">
    <location>
        <position position="93"/>
    </location>
    <ligand>
        <name>AMP</name>
        <dbReference type="ChEBI" id="CHEBI:456215"/>
    </ligand>
</feature>
<feature type="binding site" evidence="5">
    <location>
        <begin position="58"/>
        <end position="60"/>
    </location>
    <ligand>
        <name>AMP</name>
        <dbReference type="ChEBI" id="CHEBI:456215"/>
    </ligand>
</feature>
<evidence type="ECO:0000313" key="8">
    <source>
        <dbReference type="EMBL" id="OGK23046.1"/>
    </source>
</evidence>
<protein>
    <recommendedName>
        <fullName evidence="5 7">Adenylate kinase</fullName>
        <shortName evidence="5">AK</shortName>
        <ecNumber evidence="5 7">2.7.4.3</ecNumber>
    </recommendedName>
    <alternativeName>
        <fullName evidence="5">ATP-AMP transphosphorylase</fullName>
    </alternativeName>
    <alternativeName>
        <fullName evidence="5">ATP:AMP phosphotransferase</fullName>
    </alternativeName>
    <alternativeName>
        <fullName evidence="5">Adenylate monophosphate kinase</fullName>
    </alternativeName>
</protein>
<feature type="binding site" evidence="5">
    <location>
        <begin position="86"/>
        <end position="89"/>
    </location>
    <ligand>
        <name>AMP</name>
        <dbReference type="ChEBI" id="CHEBI:456215"/>
    </ligand>
</feature>
<dbReference type="InterPro" id="IPR033690">
    <property type="entry name" value="Adenylat_kinase_CS"/>
</dbReference>
<dbReference type="GO" id="GO:0005737">
    <property type="term" value="C:cytoplasm"/>
    <property type="evidence" value="ECO:0007669"/>
    <property type="project" value="UniProtKB-SubCell"/>
</dbReference>
<dbReference type="InterPro" id="IPR000850">
    <property type="entry name" value="Adenylat/UMP-CMP_kin"/>
</dbReference>
<feature type="binding site" evidence="5">
    <location>
        <position position="37"/>
    </location>
    <ligand>
        <name>AMP</name>
        <dbReference type="ChEBI" id="CHEBI:456215"/>
    </ligand>
</feature>
<organism evidence="8 9">
    <name type="scientific">Candidatus Roizmanbacteria bacterium RIFCSPHIGHO2_02_FULL_37_24</name>
    <dbReference type="NCBI Taxonomy" id="1802037"/>
    <lineage>
        <taxon>Bacteria</taxon>
        <taxon>Candidatus Roizmaniibacteriota</taxon>
    </lineage>
</organism>
<comment type="caution">
    <text evidence="8">The sequence shown here is derived from an EMBL/GenBank/DDBJ whole genome shotgun (WGS) entry which is preliminary data.</text>
</comment>
<dbReference type="CDD" id="cd01428">
    <property type="entry name" value="ADK"/>
    <property type="match status" value="1"/>
</dbReference>
<dbReference type="Pfam" id="PF00406">
    <property type="entry name" value="ADK"/>
    <property type="match status" value="1"/>
</dbReference>
<comment type="caution">
    <text evidence="5">Lacks conserved residue(s) required for the propagation of feature annotation.</text>
</comment>
<dbReference type="Gene3D" id="3.40.50.300">
    <property type="entry name" value="P-loop containing nucleotide triphosphate hydrolases"/>
    <property type="match status" value="2"/>
</dbReference>
<dbReference type="Proteomes" id="UP000177159">
    <property type="component" value="Unassembled WGS sequence"/>
</dbReference>
<feature type="binding site" evidence="5">
    <location>
        <position position="32"/>
    </location>
    <ligand>
        <name>AMP</name>
        <dbReference type="ChEBI" id="CHEBI:456215"/>
    </ligand>
</feature>
<sequence>MMKLILIGVPGAGKSTQGNLLAKQLNVPYLSTGHIFRNIAKEKTSLGRYVKETMSAGHLIPDGKTVPIVQEYLRRREYQSGYIIDGFPRTIEQAEAFKNGIDKVIYLELPDKEALWRIAYRNKDIREDQTIAAMKKRIDLFHAVTKPVINYYKKEGKLAIIDGTKSIKSVNKEILKNLGKQVVKNNIKEWQPKNKKILAVTGLAGSGKTEATNYFAEKGLIVIHFGNIVNEYINRNNLEHNRTTHQKIRMDLREKYGMEAFAFLNKESITKALDKANFIVIDGLRSFEEYQYLQREFKDVDIVILCLWASKELRYKRLSKRIYRGKLKGGKRDIEEVTEINKGPTIALADYMIINEGSFEDLHSKLDNVYRDVQFA</sequence>
<evidence type="ECO:0000256" key="6">
    <source>
        <dbReference type="RuleBase" id="RU003330"/>
    </source>
</evidence>
<dbReference type="InterPro" id="IPR027417">
    <property type="entry name" value="P-loop_NTPase"/>
</dbReference>
<dbReference type="AlphaFoldDB" id="A0A1F7GWV4"/>
<dbReference type="SUPFAM" id="SSF52540">
    <property type="entry name" value="P-loop containing nucleoside triphosphate hydrolases"/>
    <property type="match status" value="2"/>
</dbReference>
<evidence type="ECO:0000256" key="3">
    <source>
        <dbReference type="ARBA" id="ARBA00022741"/>
    </source>
</evidence>
<evidence type="ECO:0000256" key="7">
    <source>
        <dbReference type="RuleBase" id="RU003331"/>
    </source>
</evidence>
<keyword evidence="5 7" id="KW-0067">ATP-binding</keyword>
<dbReference type="PROSITE" id="PS00113">
    <property type="entry name" value="ADENYLATE_KINASE"/>
    <property type="match status" value="1"/>
</dbReference>
<keyword evidence="5" id="KW-0963">Cytoplasm</keyword>
<comment type="similarity">
    <text evidence="5 6">Belongs to the adenylate kinase family.</text>
</comment>
<feature type="binding site" evidence="5">
    <location>
        <position position="121"/>
    </location>
    <ligand>
        <name>ATP</name>
        <dbReference type="ChEBI" id="CHEBI:30616"/>
    </ligand>
</feature>
<dbReference type="PANTHER" id="PTHR23359">
    <property type="entry name" value="NUCLEOTIDE KINASE"/>
    <property type="match status" value="1"/>
</dbReference>
<dbReference type="Pfam" id="PF13238">
    <property type="entry name" value="AAA_18"/>
    <property type="match status" value="1"/>
</dbReference>
<dbReference type="HAMAP" id="MF_00235">
    <property type="entry name" value="Adenylate_kinase_Adk"/>
    <property type="match status" value="1"/>
</dbReference>
<dbReference type="EC" id="2.7.4.3" evidence="5 7"/>
<feature type="binding site" evidence="5">
    <location>
        <position position="126"/>
    </location>
    <ligand>
        <name>AMP</name>
        <dbReference type="ChEBI" id="CHEBI:456215"/>
    </ligand>
</feature>
<dbReference type="PRINTS" id="PR00094">
    <property type="entry name" value="ADENYLTKNASE"/>
</dbReference>
<keyword evidence="4 5" id="KW-0418">Kinase</keyword>
<keyword evidence="1 5" id="KW-0808">Transferase</keyword>
<keyword evidence="2 5" id="KW-0545">Nucleotide biosynthesis</keyword>
<comment type="subunit">
    <text evidence="5 7">Monomer.</text>
</comment>
<evidence type="ECO:0000313" key="9">
    <source>
        <dbReference type="Proteomes" id="UP000177159"/>
    </source>
</evidence>
<dbReference type="GO" id="GO:0005524">
    <property type="term" value="F:ATP binding"/>
    <property type="evidence" value="ECO:0007669"/>
    <property type="project" value="UniProtKB-UniRule"/>
</dbReference>
<dbReference type="UniPathway" id="UPA00588">
    <property type="reaction ID" value="UER00649"/>
</dbReference>
<feature type="binding site" evidence="5">
    <location>
        <begin position="11"/>
        <end position="16"/>
    </location>
    <ligand>
        <name>ATP</name>
        <dbReference type="ChEBI" id="CHEBI:30616"/>
    </ligand>
</feature>
<comment type="subcellular location">
    <subcellularLocation>
        <location evidence="5 7">Cytoplasm</location>
    </subcellularLocation>
</comment>
<evidence type="ECO:0000256" key="1">
    <source>
        <dbReference type="ARBA" id="ARBA00022679"/>
    </source>
</evidence>
<proteinExistence type="inferred from homology"/>
<feature type="binding site" evidence="5">
    <location>
        <position position="165"/>
    </location>
    <ligand>
        <name>ATP</name>
        <dbReference type="ChEBI" id="CHEBI:30616"/>
    </ligand>
</feature>
<dbReference type="EMBL" id="MFZM01000028">
    <property type="protein sequence ID" value="OGK23046.1"/>
    <property type="molecule type" value="Genomic_DNA"/>
</dbReference>
<evidence type="ECO:0000256" key="2">
    <source>
        <dbReference type="ARBA" id="ARBA00022727"/>
    </source>
</evidence>
<comment type="domain">
    <text evidence="5">Consists of three domains, a large central CORE domain and two small peripheral domains, NMPbind and LID, which undergo movements during catalysis. The LID domain closes over the site of phosphoryl transfer upon ATP binding. Assembling and dissambling the active center during each catalytic cycle provides an effective means to prevent ATP hydrolysis.</text>
</comment>
<accession>A0A1F7GWV4</accession>